<keyword evidence="1" id="KW-0732">Signal</keyword>
<evidence type="ECO:0000256" key="1">
    <source>
        <dbReference type="SAM" id="SignalP"/>
    </source>
</evidence>
<proteinExistence type="predicted"/>
<dbReference type="AlphaFoldDB" id="A0A1F6D1D4"/>
<dbReference type="EMBL" id="MFLC01000008">
    <property type="protein sequence ID" value="OGG55248.1"/>
    <property type="molecule type" value="Genomic_DNA"/>
</dbReference>
<reference evidence="2 3" key="1">
    <citation type="journal article" date="2016" name="Nat. Commun.">
        <title>Thousands of microbial genomes shed light on interconnected biogeochemical processes in an aquifer system.</title>
        <authorList>
            <person name="Anantharaman K."/>
            <person name="Brown C.T."/>
            <person name="Hug L.A."/>
            <person name="Sharon I."/>
            <person name="Castelle C.J."/>
            <person name="Probst A.J."/>
            <person name="Thomas B.C."/>
            <person name="Singh A."/>
            <person name="Wilkins M.J."/>
            <person name="Karaoz U."/>
            <person name="Brodie E.L."/>
            <person name="Williams K.H."/>
            <person name="Hubbard S.S."/>
            <person name="Banfield J.F."/>
        </authorList>
    </citation>
    <scope>NUCLEOTIDE SEQUENCE [LARGE SCALE GENOMIC DNA]</scope>
</reference>
<name>A0A1F6D1D4_9BACT</name>
<accession>A0A1F6D1D4</accession>
<gene>
    <name evidence="2" type="ORF">A3D62_01540</name>
</gene>
<evidence type="ECO:0000313" key="3">
    <source>
        <dbReference type="Proteomes" id="UP000177659"/>
    </source>
</evidence>
<protein>
    <submittedName>
        <fullName evidence="2">Uncharacterized protein</fullName>
    </submittedName>
</protein>
<evidence type="ECO:0000313" key="2">
    <source>
        <dbReference type="EMBL" id="OGG55248.1"/>
    </source>
</evidence>
<feature type="chain" id="PRO_5009523693" evidence="1">
    <location>
        <begin position="18"/>
        <end position="115"/>
    </location>
</feature>
<feature type="signal peptide" evidence="1">
    <location>
        <begin position="1"/>
        <end position="17"/>
    </location>
</feature>
<organism evidence="2 3">
    <name type="scientific">Candidatus Kaiserbacteria bacterium RIFCSPHIGHO2_02_FULL_49_11</name>
    <dbReference type="NCBI Taxonomy" id="1798489"/>
    <lineage>
        <taxon>Bacteria</taxon>
        <taxon>Candidatus Kaiseribacteriota</taxon>
    </lineage>
</organism>
<sequence>MATNRIAYVARSASAFAAMMLNNLTIEELEAFANHAEVTAHEKSREMTEALGDDEMALTSHAAHMRSLAAKIVLLRDGLVPALKIDKDNSSLRNDAVRAMGYIRAEFEAMTFFVR</sequence>
<dbReference type="Proteomes" id="UP000177659">
    <property type="component" value="Unassembled WGS sequence"/>
</dbReference>
<comment type="caution">
    <text evidence="2">The sequence shown here is derived from an EMBL/GenBank/DDBJ whole genome shotgun (WGS) entry which is preliminary data.</text>
</comment>